<sequence>MTPKVLKKFGREHVFNILRSLQTNQIILRYFFNFTPHSPCLLRSLINSLNWLTNDVIHHYSSVVLPPIFTLLRRHFDFNLLSLLRPSLFSIQLLCCLTISSLRVGYLMIKQGFDCISELGFR</sequence>
<dbReference type="EMBL" id="JBDFQZ010000009">
    <property type="protein sequence ID" value="KAK9689107.1"/>
    <property type="molecule type" value="Genomic_DNA"/>
</dbReference>
<gene>
    <name evidence="1" type="ORF">RND81_09G035800</name>
</gene>
<comment type="caution">
    <text evidence="1">The sequence shown here is derived from an EMBL/GenBank/DDBJ whole genome shotgun (WGS) entry which is preliminary data.</text>
</comment>
<accession>A0AAW1IID3</accession>
<reference evidence="1" key="1">
    <citation type="submission" date="2024-03" db="EMBL/GenBank/DDBJ databases">
        <title>WGS assembly of Saponaria officinalis var. Norfolk2.</title>
        <authorList>
            <person name="Jenkins J."/>
            <person name="Shu S."/>
            <person name="Grimwood J."/>
            <person name="Barry K."/>
            <person name="Goodstein D."/>
            <person name="Schmutz J."/>
            <person name="Leebens-Mack J."/>
            <person name="Osbourn A."/>
        </authorList>
    </citation>
    <scope>NUCLEOTIDE SEQUENCE [LARGE SCALE GENOMIC DNA]</scope>
    <source>
        <strain evidence="1">JIC</strain>
    </source>
</reference>
<proteinExistence type="predicted"/>
<dbReference type="Proteomes" id="UP001443914">
    <property type="component" value="Unassembled WGS sequence"/>
</dbReference>
<protein>
    <submittedName>
        <fullName evidence="1">Uncharacterized protein</fullName>
    </submittedName>
</protein>
<dbReference type="AlphaFoldDB" id="A0AAW1IID3"/>
<organism evidence="1 2">
    <name type="scientific">Saponaria officinalis</name>
    <name type="common">Common soapwort</name>
    <name type="synonym">Lychnis saponaria</name>
    <dbReference type="NCBI Taxonomy" id="3572"/>
    <lineage>
        <taxon>Eukaryota</taxon>
        <taxon>Viridiplantae</taxon>
        <taxon>Streptophyta</taxon>
        <taxon>Embryophyta</taxon>
        <taxon>Tracheophyta</taxon>
        <taxon>Spermatophyta</taxon>
        <taxon>Magnoliopsida</taxon>
        <taxon>eudicotyledons</taxon>
        <taxon>Gunneridae</taxon>
        <taxon>Pentapetalae</taxon>
        <taxon>Caryophyllales</taxon>
        <taxon>Caryophyllaceae</taxon>
        <taxon>Caryophylleae</taxon>
        <taxon>Saponaria</taxon>
    </lineage>
</organism>
<evidence type="ECO:0000313" key="2">
    <source>
        <dbReference type="Proteomes" id="UP001443914"/>
    </source>
</evidence>
<name>A0AAW1IID3_SAPOF</name>
<keyword evidence="2" id="KW-1185">Reference proteome</keyword>
<evidence type="ECO:0000313" key="1">
    <source>
        <dbReference type="EMBL" id="KAK9689107.1"/>
    </source>
</evidence>